<evidence type="ECO:0000313" key="11">
    <source>
        <dbReference type="EMBL" id="CAD9233164.1"/>
    </source>
</evidence>
<evidence type="ECO:0000256" key="5">
    <source>
        <dbReference type="ARBA" id="ARBA00022679"/>
    </source>
</evidence>
<dbReference type="GO" id="GO:0005789">
    <property type="term" value="C:endoplasmic reticulum membrane"/>
    <property type="evidence" value="ECO:0007669"/>
    <property type="project" value="UniProtKB-SubCell"/>
</dbReference>
<feature type="transmembrane region" description="Helical" evidence="10">
    <location>
        <begin position="12"/>
        <end position="31"/>
    </location>
</feature>
<feature type="transmembrane region" description="Helical" evidence="10">
    <location>
        <begin position="387"/>
        <end position="404"/>
    </location>
</feature>
<protein>
    <recommendedName>
        <fullName evidence="10">Alpha-1,3-glucosyltransferase</fullName>
        <ecNumber evidence="10">2.4.1.-</ecNumber>
    </recommendedName>
</protein>
<feature type="transmembrane region" description="Helical" evidence="10">
    <location>
        <begin position="331"/>
        <end position="350"/>
    </location>
</feature>
<dbReference type="Pfam" id="PF03155">
    <property type="entry name" value="Alg6_Alg8"/>
    <property type="match status" value="1"/>
</dbReference>
<feature type="transmembrane region" description="Helical" evidence="10">
    <location>
        <begin position="173"/>
        <end position="189"/>
    </location>
</feature>
<evidence type="ECO:0000256" key="2">
    <source>
        <dbReference type="ARBA" id="ARBA00004922"/>
    </source>
</evidence>
<evidence type="ECO:0000256" key="3">
    <source>
        <dbReference type="ARBA" id="ARBA00008715"/>
    </source>
</evidence>
<feature type="transmembrane region" description="Helical" evidence="10">
    <location>
        <begin position="209"/>
        <end position="229"/>
    </location>
</feature>
<evidence type="ECO:0000256" key="4">
    <source>
        <dbReference type="ARBA" id="ARBA00022676"/>
    </source>
</evidence>
<accession>A0A7S1XEX8</accession>
<comment type="pathway">
    <text evidence="2 10">Protein modification; protein glycosylation.</text>
</comment>
<gene>
    <name evidence="11" type="ORF">CCAE0312_LOCUS5249</name>
</gene>
<keyword evidence="7 10" id="KW-0256">Endoplasmic reticulum</keyword>
<keyword evidence="5 10" id="KW-0808">Transferase</keyword>
<keyword evidence="8 10" id="KW-1133">Transmembrane helix</keyword>
<dbReference type="GO" id="GO:0042283">
    <property type="term" value="F:dolichyl pyrophosphate Glc1Man9GlcNAc2 alpha-1,3-glucosyltransferase activity"/>
    <property type="evidence" value="ECO:0007669"/>
    <property type="project" value="TreeGrafter"/>
</dbReference>
<keyword evidence="9 10" id="KW-0472">Membrane</keyword>
<evidence type="ECO:0000256" key="9">
    <source>
        <dbReference type="ARBA" id="ARBA00023136"/>
    </source>
</evidence>
<dbReference type="EC" id="2.4.1.-" evidence="10"/>
<comment type="subcellular location">
    <subcellularLocation>
        <location evidence="1 10">Endoplasmic reticulum membrane</location>
        <topology evidence="1 10">Multi-pass membrane protein</topology>
    </subcellularLocation>
</comment>
<feature type="transmembrane region" description="Helical" evidence="10">
    <location>
        <begin position="425"/>
        <end position="442"/>
    </location>
</feature>
<dbReference type="AlphaFoldDB" id="A0A7S1XEX8"/>
<dbReference type="UniPathway" id="UPA00378"/>
<dbReference type="EMBL" id="HBGH01009451">
    <property type="protein sequence ID" value="CAD9233164.1"/>
    <property type="molecule type" value="Transcribed_RNA"/>
</dbReference>
<reference evidence="11" key="1">
    <citation type="submission" date="2021-01" db="EMBL/GenBank/DDBJ databases">
        <authorList>
            <person name="Corre E."/>
            <person name="Pelletier E."/>
            <person name="Niang G."/>
            <person name="Scheremetjew M."/>
            <person name="Finn R."/>
            <person name="Kale V."/>
            <person name="Holt S."/>
            <person name="Cochrane G."/>
            <person name="Meng A."/>
            <person name="Brown T."/>
            <person name="Cohen L."/>
        </authorList>
    </citation>
    <scope>NUCLEOTIDE SEQUENCE</scope>
    <source>
        <strain evidence="11">SAG 36.94</strain>
    </source>
</reference>
<sequence length="539" mass="60557">MVNHPNPRSFYWIVYSLVIATSIKLLLMPGYRSTDMEVHRYWMALTHSFPIHEWYTESNSSNWTLDYPPAFAGFQWLSAVPLYALGCADVVLDPTNAWLTSIDADAKDPYGTGDRFTIRYMRMTVIVGDILLVWGLYRVGRVGRSQSECPPLAAAVILLDAGLFIVDHIHFQYNGLVIGLLLLSISYLVEQRFVIAGSLLTWTLFMKHTLLSVVPAVGVLVLLNGYSRAERRTLWNIAKPIIHVCLAGLFTAITFFTPFLSQWRNVLSRLFPFGRGLLHSYWAPNAWALYLSLDLFLARTLGARKAIVGSATSGIIGSADPLRYLPNVSPLTAAILSLVSSTVVIGIAVWKRRVSNQLTMRSHEILHIVGYSSLCFFMFGWHVHEKAILLTLIPFICSAFLRPAMDEKGVTDSLAWIHPLPGRDLLLFAAVSYASLLPLLYFPAESGVKLSLCLMSILLIYNFLPDFDTSTSRKWNSVEMTYLGGLIVVECYTEVGGLHHYLFGRDFLHFLPLLLRSLYCAVGVSYIWVKSTISLLRSR</sequence>
<feature type="transmembrane region" description="Helical" evidence="10">
    <location>
        <begin position="120"/>
        <end position="137"/>
    </location>
</feature>
<feature type="transmembrane region" description="Helical" evidence="10">
    <location>
        <begin position="507"/>
        <end position="529"/>
    </location>
</feature>
<evidence type="ECO:0000256" key="1">
    <source>
        <dbReference type="ARBA" id="ARBA00004477"/>
    </source>
</evidence>
<dbReference type="PANTHER" id="PTHR12413:SF2">
    <property type="entry name" value="DOLICHYL PYROPHOSPHATE GLC1MAN9GLCNAC2 ALPHA-1,3-GLUCOSYLTRANSFERASE-RELATED"/>
    <property type="match status" value="1"/>
</dbReference>
<comment type="similarity">
    <text evidence="3 10">Belongs to the ALG6/ALG8 glucosyltransferase family.</text>
</comment>
<dbReference type="PANTHER" id="PTHR12413">
    <property type="entry name" value="DOLICHYL GLYCOSYLTRANSFERASE"/>
    <property type="match status" value="1"/>
</dbReference>
<dbReference type="GO" id="GO:0006487">
    <property type="term" value="P:protein N-linked glycosylation"/>
    <property type="evidence" value="ECO:0007669"/>
    <property type="project" value="TreeGrafter"/>
</dbReference>
<organism evidence="11">
    <name type="scientific">Compsopogon caeruleus</name>
    <dbReference type="NCBI Taxonomy" id="31354"/>
    <lineage>
        <taxon>Eukaryota</taxon>
        <taxon>Rhodophyta</taxon>
        <taxon>Compsopogonophyceae</taxon>
        <taxon>Compsopogonales</taxon>
        <taxon>Compsopogonaceae</taxon>
        <taxon>Compsopogon</taxon>
    </lineage>
</organism>
<name>A0A7S1XEX8_9RHOD</name>
<proteinExistence type="inferred from homology"/>
<evidence type="ECO:0000256" key="7">
    <source>
        <dbReference type="ARBA" id="ARBA00022824"/>
    </source>
</evidence>
<dbReference type="InterPro" id="IPR004856">
    <property type="entry name" value="Glyco_trans_ALG6/ALG8"/>
</dbReference>
<evidence type="ECO:0000256" key="8">
    <source>
        <dbReference type="ARBA" id="ARBA00022989"/>
    </source>
</evidence>
<feature type="transmembrane region" description="Helical" evidence="10">
    <location>
        <begin position="241"/>
        <end position="261"/>
    </location>
</feature>
<keyword evidence="4 10" id="KW-0328">Glycosyltransferase</keyword>
<evidence type="ECO:0000256" key="6">
    <source>
        <dbReference type="ARBA" id="ARBA00022692"/>
    </source>
</evidence>
<evidence type="ECO:0000256" key="10">
    <source>
        <dbReference type="RuleBase" id="RU363110"/>
    </source>
</evidence>
<keyword evidence="6 10" id="KW-0812">Transmembrane</keyword>
<feature type="transmembrane region" description="Helical" evidence="10">
    <location>
        <begin position="362"/>
        <end position="381"/>
    </location>
</feature>